<keyword evidence="4" id="KW-1185">Reference proteome</keyword>
<evidence type="ECO:0000259" key="2">
    <source>
        <dbReference type="Pfam" id="PF03061"/>
    </source>
</evidence>
<evidence type="ECO:0000313" key="4">
    <source>
        <dbReference type="Proteomes" id="UP001595828"/>
    </source>
</evidence>
<dbReference type="Proteomes" id="UP001595828">
    <property type="component" value="Unassembled WGS sequence"/>
</dbReference>
<dbReference type="RefSeq" id="WP_379537840.1">
    <property type="nucleotide sequence ID" value="NZ_JBHSDR010000003.1"/>
</dbReference>
<name>A0ABV8RLY1_9SPHN</name>
<proteinExistence type="predicted"/>
<reference evidence="4" key="1">
    <citation type="journal article" date="2019" name="Int. J. Syst. Evol. Microbiol.">
        <title>The Global Catalogue of Microorganisms (GCM) 10K type strain sequencing project: providing services to taxonomists for standard genome sequencing and annotation.</title>
        <authorList>
            <consortium name="The Broad Institute Genomics Platform"/>
            <consortium name="The Broad Institute Genome Sequencing Center for Infectious Disease"/>
            <person name="Wu L."/>
            <person name="Ma J."/>
        </authorList>
    </citation>
    <scope>NUCLEOTIDE SEQUENCE [LARGE SCALE GENOMIC DNA]</scope>
    <source>
        <strain evidence="4">CGMCC 1.12989</strain>
    </source>
</reference>
<dbReference type="NCBIfam" id="TIGR00369">
    <property type="entry name" value="unchar_dom_1"/>
    <property type="match status" value="1"/>
</dbReference>
<dbReference type="EMBL" id="JBHSDR010000003">
    <property type="protein sequence ID" value="MFC4294388.1"/>
    <property type="molecule type" value="Genomic_DNA"/>
</dbReference>
<organism evidence="3 4">
    <name type="scientific">Novosphingobium tardum</name>
    <dbReference type="NCBI Taxonomy" id="1538021"/>
    <lineage>
        <taxon>Bacteria</taxon>
        <taxon>Pseudomonadati</taxon>
        <taxon>Pseudomonadota</taxon>
        <taxon>Alphaproteobacteria</taxon>
        <taxon>Sphingomonadales</taxon>
        <taxon>Sphingomonadaceae</taxon>
        <taxon>Novosphingobium</taxon>
    </lineage>
</organism>
<comment type="caution">
    <text evidence="3">The sequence shown here is derived from an EMBL/GenBank/DDBJ whole genome shotgun (WGS) entry which is preliminary data.</text>
</comment>
<accession>A0ABV8RLY1</accession>
<dbReference type="InterPro" id="IPR006683">
    <property type="entry name" value="Thioestr_dom"/>
</dbReference>
<dbReference type="InterPro" id="IPR003736">
    <property type="entry name" value="PAAI_dom"/>
</dbReference>
<feature type="domain" description="Thioesterase" evidence="2">
    <location>
        <begin position="50"/>
        <end position="128"/>
    </location>
</feature>
<dbReference type="EC" id="3.1.2.-" evidence="3"/>
<dbReference type="Pfam" id="PF03061">
    <property type="entry name" value="4HBT"/>
    <property type="match status" value="1"/>
</dbReference>
<evidence type="ECO:0000256" key="1">
    <source>
        <dbReference type="ARBA" id="ARBA00022801"/>
    </source>
</evidence>
<dbReference type="InterPro" id="IPR029069">
    <property type="entry name" value="HotDog_dom_sf"/>
</dbReference>
<dbReference type="SUPFAM" id="SSF54637">
    <property type="entry name" value="Thioesterase/thiol ester dehydrase-isomerase"/>
    <property type="match status" value="1"/>
</dbReference>
<evidence type="ECO:0000313" key="3">
    <source>
        <dbReference type="EMBL" id="MFC4294388.1"/>
    </source>
</evidence>
<keyword evidence="1 3" id="KW-0378">Hydrolase</keyword>
<gene>
    <name evidence="3" type="ORF">ACFO0A_04870</name>
</gene>
<dbReference type="GO" id="GO:0016787">
    <property type="term" value="F:hydrolase activity"/>
    <property type="evidence" value="ECO:0007669"/>
    <property type="project" value="UniProtKB-KW"/>
</dbReference>
<sequence length="144" mass="15763">MTFSRTIDAAHAQSMLPPYGLALGLTVEAMENDIPLLALDFSERLHGRPGYLHGGAISGLLEMAAIVALRCELERRGAPSRIKPINMNVEFLRGGTQQRTFALGRVTRAGRRVANVSAEAWQDDRGKPIATAWLNILLGSLDRR</sequence>
<protein>
    <submittedName>
        <fullName evidence="3">PaaI family thioesterase</fullName>
        <ecNumber evidence="3">3.1.2.-</ecNumber>
    </submittedName>
</protein>
<dbReference type="CDD" id="cd03443">
    <property type="entry name" value="PaaI_thioesterase"/>
    <property type="match status" value="1"/>
</dbReference>
<dbReference type="Gene3D" id="3.10.129.10">
    <property type="entry name" value="Hotdog Thioesterase"/>
    <property type="match status" value="1"/>
</dbReference>